<evidence type="ECO:0000259" key="1">
    <source>
        <dbReference type="Pfam" id="PF24924"/>
    </source>
</evidence>
<organism evidence="2 3">
    <name type="scientific">Mucuna pruriens</name>
    <name type="common">Velvet bean</name>
    <name type="synonym">Dolichos pruriens</name>
    <dbReference type="NCBI Taxonomy" id="157652"/>
    <lineage>
        <taxon>Eukaryota</taxon>
        <taxon>Viridiplantae</taxon>
        <taxon>Streptophyta</taxon>
        <taxon>Embryophyta</taxon>
        <taxon>Tracheophyta</taxon>
        <taxon>Spermatophyta</taxon>
        <taxon>Magnoliopsida</taxon>
        <taxon>eudicotyledons</taxon>
        <taxon>Gunneridae</taxon>
        <taxon>Pentapetalae</taxon>
        <taxon>rosids</taxon>
        <taxon>fabids</taxon>
        <taxon>Fabales</taxon>
        <taxon>Fabaceae</taxon>
        <taxon>Papilionoideae</taxon>
        <taxon>50 kb inversion clade</taxon>
        <taxon>NPAAA clade</taxon>
        <taxon>indigoferoid/millettioid clade</taxon>
        <taxon>Phaseoleae</taxon>
        <taxon>Mucuna</taxon>
    </lineage>
</organism>
<dbReference type="Proteomes" id="UP000257109">
    <property type="component" value="Unassembled WGS sequence"/>
</dbReference>
<comment type="caution">
    <text evidence="2">The sequence shown here is derived from an EMBL/GenBank/DDBJ whole genome shotgun (WGS) entry which is preliminary data.</text>
</comment>
<dbReference type="Pfam" id="PF24924">
    <property type="entry name" value="DUF7745"/>
    <property type="match status" value="1"/>
</dbReference>
<accession>A0A371DZ25</accession>
<proteinExistence type="predicted"/>
<gene>
    <name evidence="2" type="ORF">CR513_62939</name>
</gene>
<dbReference type="InterPro" id="IPR056647">
    <property type="entry name" value="DUF7745"/>
</dbReference>
<reference evidence="2" key="1">
    <citation type="submission" date="2018-05" db="EMBL/GenBank/DDBJ databases">
        <title>Draft genome of Mucuna pruriens seed.</title>
        <authorList>
            <person name="Nnadi N.E."/>
            <person name="Vos R."/>
            <person name="Hasami M.H."/>
            <person name="Devisetty U.K."/>
            <person name="Aguiy J.C."/>
        </authorList>
    </citation>
    <scope>NUCLEOTIDE SEQUENCE [LARGE SCALE GENOMIC DNA]</scope>
    <source>
        <strain evidence="2">JCA_2017</strain>
    </source>
</reference>
<feature type="domain" description="DUF7745" evidence="1">
    <location>
        <begin position="2"/>
        <end position="106"/>
    </location>
</feature>
<evidence type="ECO:0000313" key="2">
    <source>
        <dbReference type="EMBL" id="RDX57799.1"/>
    </source>
</evidence>
<name>A0A371DZ25_MUCPR</name>
<dbReference type="EMBL" id="QJKJ01018177">
    <property type="protein sequence ID" value="RDX57799.1"/>
    <property type="molecule type" value="Genomic_DNA"/>
</dbReference>
<protein>
    <recommendedName>
        <fullName evidence="1">DUF7745 domain-containing protein</fullName>
    </recommendedName>
</protein>
<dbReference type="AlphaFoldDB" id="A0A371DZ25"/>
<sequence>MEISKRSVHWYPKWNERETFNCKLSKISKCSSYGNSGYNPMVTLRQNGYPMLTTPLELHGRSMRDIEWFRKIRQAWRQVMWKGPECRPRSCGATTGYKDWLRQHVECNGLPFIKMQ</sequence>
<feature type="non-terminal residue" evidence="2">
    <location>
        <position position="1"/>
    </location>
</feature>
<evidence type="ECO:0000313" key="3">
    <source>
        <dbReference type="Proteomes" id="UP000257109"/>
    </source>
</evidence>
<keyword evidence="3" id="KW-1185">Reference proteome</keyword>